<accession>A0ABR6GKV3</accession>
<protein>
    <submittedName>
        <fullName evidence="2">Uncharacterized protein</fullName>
    </submittedName>
</protein>
<name>A0ABR6GKV3_9BURK</name>
<sequence length="560" mass="61050">MMRRFAQLFSGGYSAVPEWEDQAEPQHPSRDARGGSAGRSERPERPQRAEPSARSARTDRSDRTAGASAPAAEDHPELASPLAFSHLARDSLGRALAWGPFHSKDAKRLLEDLCDVVDAGLDPHVKHVEWRRYAAYHADLIKEMDAAWQSLPGLRERHAEQFDATLAQPLDGPLDHYLQMQVAVAEANFQRAREAFFNRRFPSAQALDAQGLKYCERARDLLLCHRHGTAQEQLAMMAVLDAVRAKREPPEAEEALVEAAAWRSRGSLPPWPPSADAASGPKAATTPAASATSASSAASATFGAPATPTTSEVPGVSTQASVPAPDFWARLSEASVILRTEGARIDPGRHIENVLMLLVRESEEAAKSARPEYKALLNDLHHQIGVARLACDELDESRRAHTALAQLLQQHPQWRQPMAATLAAITRGVEDAGLSLQQGAPEEARAMAERTGQKARQAAGRVLMAEAGRWPDAKAQLTRRDQAAEHYTRLLGGRASPASERLLKRAARMLQAFDVAGSGKDAERLLVGMNEALQRVDLIMRRAGDKRTSFLPTQKAPAHT</sequence>
<reference evidence="2 3" key="1">
    <citation type="submission" date="2020-08" db="EMBL/GenBank/DDBJ databases">
        <title>Genomic Encyclopedia of Type Strains, Phase III (KMG-III): the genomes of soil and plant-associated and newly described type strains.</title>
        <authorList>
            <person name="Whitman W."/>
        </authorList>
    </citation>
    <scope>NUCLEOTIDE SEQUENCE [LARGE SCALE GENOMIC DNA]</scope>
    <source>
        <strain evidence="2 3">CECT 7247</strain>
    </source>
</reference>
<organism evidence="2 3">
    <name type="scientific">Roseateles terrae</name>
    <dbReference type="NCBI Taxonomy" id="431060"/>
    <lineage>
        <taxon>Bacteria</taxon>
        <taxon>Pseudomonadati</taxon>
        <taxon>Pseudomonadota</taxon>
        <taxon>Betaproteobacteria</taxon>
        <taxon>Burkholderiales</taxon>
        <taxon>Sphaerotilaceae</taxon>
        <taxon>Roseateles</taxon>
    </lineage>
</organism>
<gene>
    <name evidence="2" type="ORF">FHS28_000096</name>
</gene>
<comment type="caution">
    <text evidence="2">The sequence shown here is derived from an EMBL/GenBank/DDBJ whole genome shotgun (WGS) entry which is preliminary data.</text>
</comment>
<proteinExistence type="predicted"/>
<dbReference type="RefSeq" id="WP_088449577.1">
    <property type="nucleotide sequence ID" value="NZ_JACHXO010000001.1"/>
</dbReference>
<evidence type="ECO:0000256" key="1">
    <source>
        <dbReference type="SAM" id="MobiDB-lite"/>
    </source>
</evidence>
<feature type="compositionally biased region" description="Basic and acidic residues" evidence="1">
    <location>
        <begin position="27"/>
        <end position="48"/>
    </location>
</feature>
<feature type="region of interest" description="Disordered" evidence="1">
    <location>
        <begin position="14"/>
        <end position="78"/>
    </location>
</feature>
<keyword evidence="3" id="KW-1185">Reference proteome</keyword>
<feature type="region of interest" description="Disordered" evidence="1">
    <location>
        <begin position="267"/>
        <end position="291"/>
    </location>
</feature>
<evidence type="ECO:0000313" key="3">
    <source>
        <dbReference type="Proteomes" id="UP000574369"/>
    </source>
</evidence>
<feature type="compositionally biased region" description="Low complexity" evidence="1">
    <location>
        <begin position="277"/>
        <end position="291"/>
    </location>
</feature>
<dbReference type="Proteomes" id="UP000574369">
    <property type="component" value="Unassembled WGS sequence"/>
</dbReference>
<dbReference type="EMBL" id="JACHXO010000001">
    <property type="protein sequence ID" value="MBB3192731.1"/>
    <property type="molecule type" value="Genomic_DNA"/>
</dbReference>
<evidence type="ECO:0000313" key="2">
    <source>
        <dbReference type="EMBL" id="MBB3192731.1"/>
    </source>
</evidence>